<evidence type="ECO:0000313" key="1">
    <source>
        <dbReference type="EMBL" id="RHZ43814.1"/>
    </source>
</evidence>
<reference evidence="1 2" key="1">
    <citation type="submission" date="2018-08" db="EMBL/GenBank/DDBJ databases">
        <title>Genome and evolution of the arbuscular mycorrhizal fungus Diversispora epigaea (formerly Glomus versiforme) and its bacterial endosymbionts.</title>
        <authorList>
            <person name="Sun X."/>
            <person name="Fei Z."/>
            <person name="Harrison M."/>
        </authorList>
    </citation>
    <scope>NUCLEOTIDE SEQUENCE [LARGE SCALE GENOMIC DNA]</scope>
    <source>
        <strain evidence="1 2">IT104</strain>
    </source>
</reference>
<keyword evidence="2" id="KW-1185">Reference proteome</keyword>
<dbReference type="AlphaFoldDB" id="A0A397G1T9"/>
<evidence type="ECO:0000313" key="2">
    <source>
        <dbReference type="Proteomes" id="UP000266861"/>
    </source>
</evidence>
<organism evidence="1 2">
    <name type="scientific">Diversispora epigaea</name>
    <dbReference type="NCBI Taxonomy" id="1348612"/>
    <lineage>
        <taxon>Eukaryota</taxon>
        <taxon>Fungi</taxon>
        <taxon>Fungi incertae sedis</taxon>
        <taxon>Mucoromycota</taxon>
        <taxon>Glomeromycotina</taxon>
        <taxon>Glomeromycetes</taxon>
        <taxon>Diversisporales</taxon>
        <taxon>Diversisporaceae</taxon>
        <taxon>Diversispora</taxon>
    </lineage>
</organism>
<protein>
    <submittedName>
        <fullName evidence="1">Uncharacterized protein</fullName>
    </submittedName>
</protein>
<accession>A0A397G1T9</accession>
<sequence>MQPSQVTYVCENNINSQIYSTASEAINETYNKKVFNMETRFPGPSVMVDNFSTFISNLEITSSKKNKTIQFGYQASVTSKFRGQQSNYNEISPNKVWKKTGILKKYSGETLFGINHSRFIRHNSEFVKNPIEIKQTELENEVRNEMNVKGEKKGIKAMKTAIITCTTAGTSPTVIQKIQ</sequence>
<name>A0A397G1T9_9GLOM</name>
<gene>
    <name evidence="1" type="ORF">Glove_853g1</name>
</gene>
<dbReference type="OrthoDB" id="10603733at2759"/>
<comment type="caution">
    <text evidence="1">The sequence shown here is derived from an EMBL/GenBank/DDBJ whole genome shotgun (WGS) entry which is preliminary data.</text>
</comment>
<dbReference type="EMBL" id="PQFF01000620">
    <property type="protein sequence ID" value="RHZ43814.1"/>
    <property type="molecule type" value="Genomic_DNA"/>
</dbReference>
<dbReference type="Proteomes" id="UP000266861">
    <property type="component" value="Unassembled WGS sequence"/>
</dbReference>
<proteinExistence type="predicted"/>